<comment type="caution">
    <text evidence="1">The sequence shown here is derived from an EMBL/GenBank/DDBJ whole genome shotgun (WGS) entry which is preliminary data.</text>
</comment>
<evidence type="ECO:0000313" key="2">
    <source>
        <dbReference type="Proteomes" id="UP000266673"/>
    </source>
</evidence>
<proteinExistence type="predicted"/>
<sequence length="145" mass="16706">MNDTIYSGETKSGAVNEHQRKIDIRIVCINQDFELSHVECAKVPTLYFSDRVVKGSTIFGLEGQIIRIDLLDNGLYFSLEGAQFTFPAQLSNIECLRDAFQTLYFFKKKIVQKAKMFSEQKNNSYSRIFHNYSETQAKAKHFKAC</sequence>
<dbReference type="OrthoDB" id="2319991at2759"/>
<organism evidence="1 2">
    <name type="scientific">Gigaspora rosea</name>
    <dbReference type="NCBI Taxonomy" id="44941"/>
    <lineage>
        <taxon>Eukaryota</taxon>
        <taxon>Fungi</taxon>
        <taxon>Fungi incertae sedis</taxon>
        <taxon>Mucoromycota</taxon>
        <taxon>Glomeromycotina</taxon>
        <taxon>Glomeromycetes</taxon>
        <taxon>Diversisporales</taxon>
        <taxon>Gigasporaceae</taxon>
        <taxon>Gigaspora</taxon>
    </lineage>
</organism>
<evidence type="ECO:0000313" key="1">
    <source>
        <dbReference type="EMBL" id="RIB01105.1"/>
    </source>
</evidence>
<dbReference type="EMBL" id="QKWP01003324">
    <property type="protein sequence ID" value="RIB01105.1"/>
    <property type="molecule type" value="Genomic_DNA"/>
</dbReference>
<keyword evidence="2" id="KW-1185">Reference proteome</keyword>
<protein>
    <submittedName>
        <fullName evidence="1">Uncharacterized protein</fullName>
    </submittedName>
</protein>
<dbReference type="AlphaFoldDB" id="A0A397TSJ4"/>
<name>A0A397TSJ4_9GLOM</name>
<dbReference type="Proteomes" id="UP000266673">
    <property type="component" value="Unassembled WGS sequence"/>
</dbReference>
<gene>
    <name evidence="1" type="ORF">C2G38_2231860</name>
</gene>
<reference evidence="1 2" key="1">
    <citation type="submission" date="2018-06" db="EMBL/GenBank/DDBJ databases">
        <title>Comparative genomics reveals the genomic features of Rhizophagus irregularis, R. cerebriforme, R. diaphanum and Gigaspora rosea, and their symbiotic lifestyle signature.</title>
        <authorList>
            <person name="Morin E."/>
            <person name="San Clemente H."/>
            <person name="Chen E.C.H."/>
            <person name="De La Providencia I."/>
            <person name="Hainaut M."/>
            <person name="Kuo A."/>
            <person name="Kohler A."/>
            <person name="Murat C."/>
            <person name="Tang N."/>
            <person name="Roy S."/>
            <person name="Loubradou J."/>
            <person name="Henrissat B."/>
            <person name="Grigoriev I.V."/>
            <person name="Corradi N."/>
            <person name="Roux C."/>
            <person name="Martin F.M."/>
        </authorList>
    </citation>
    <scope>NUCLEOTIDE SEQUENCE [LARGE SCALE GENOMIC DNA]</scope>
    <source>
        <strain evidence="1 2">DAOM 194757</strain>
    </source>
</reference>
<accession>A0A397TSJ4</accession>